<dbReference type="SUPFAM" id="SSF90123">
    <property type="entry name" value="ABC transporter transmembrane region"/>
    <property type="match status" value="1"/>
</dbReference>
<dbReference type="InterPro" id="IPR017871">
    <property type="entry name" value="ABC_transporter-like_CS"/>
</dbReference>
<evidence type="ECO:0000256" key="2">
    <source>
        <dbReference type="ARBA" id="ARBA00022692"/>
    </source>
</evidence>
<dbReference type="InterPro" id="IPR036640">
    <property type="entry name" value="ABC1_TM_sf"/>
</dbReference>
<dbReference type="PROSITE" id="PS50893">
    <property type="entry name" value="ABC_TRANSPORTER_2"/>
    <property type="match status" value="1"/>
</dbReference>
<dbReference type="Gene3D" id="3.40.50.300">
    <property type="entry name" value="P-loop containing nucleotide triphosphate hydrolases"/>
    <property type="match status" value="1"/>
</dbReference>
<evidence type="ECO:0000256" key="5">
    <source>
        <dbReference type="SAM" id="Phobius"/>
    </source>
</evidence>
<keyword evidence="2 5" id="KW-0812">Transmembrane</keyword>
<evidence type="ECO:0000256" key="3">
    <source>
        <dbReference type="ARBA" id="ARBA00022989"/>
    </source>
</evidence>
<feature type="transmembrane region" description="Helical" evidence="5">
    <location>
        <begin position="116"/>
        <end position="136"/>
    </location>
</feature>
<feature type="domain" description="ABC transporter" evidence="6">
    <location>
        <begin position="254"/>
        <end position="497"/>
    </location>
</feature>
<dbReference type="EMBL" id="MKQR01000025">
    <property type="protein sequence ID" value="OLR91281.1"/>
    <property type="molecule type" value="Genomic_DNA"/>
</dbReference>
<dbReference type="InterPro" id="IPR027417">
    <property type="entry name" value="P-loop_NTPase"/>
</dbReference>
<dbReference type="OrthoDB" id="4966664at2"/>
<dbReference type="Pfam" id="PF00664">
    <property type="entry name" value="ABC_membrane"/>
    <property type="match status" value="1"/>
</dbReference>
<proteinExistence type="predicted"/>
<dbReference type="InterPro" id="IPR003439">
    <property type="entry name" value="ABC_transporter-like_ATP-bd"/>
</dbReference>
<comment type="caution">
    <text evidence="8">The sequence shown here is derived from an EMBL/GenBank/DDBJ whole genome shotgun (WGS) entry which is preliminary data.</text>
</comment>
<evidence type="ECO:0000256" key="4">
    <source>
        <dbReference type="ARBA" id="ARBA00023136"/>
    </source>
</evidence>
<dbReference type="Proteomes" id="UP000186040">
    <property type="component" value="Unassembled WGS sequence"/>
</dbReference>
<evidence type="ECO:0000259" key="6">
    <source>
        <dbReference type="PROSITE" id="PS50893"/>
    </source>
</evidence>
<dbReference type="PANTHER" id="PTHR43394:SF1">
    <property type="entry name" value="ATP-BINDING CASSETTE SUB-FAMILY B MEMBER 10, MITOCHONDRIAL"/>
    <property type="match status" value="1"/>
</dbReference>
<organism evidence="8 9">
    <name type="scientific">Actinokineospora bangkokensis</name>
    <dbReference type="NCBI Taxonomy" id="1193682"/>
    <lineage>
        <taxon>Bacteria</taxon>
        <taxon>Bacillati</taxon>
        <taxon>Actinomycetota</taxon>
        <taxon>Actinomycetes</taxon>
        <taxon>Pseudonocardiales</taxon>
        <taxon>Pseudonocardiaceae</taxon>
        <taxon>Actinokineospora</taxon>
    </lineage>
</organism>
<reference evidence="8 9" key="1">
    <citation type="submission" date="2016-10" db="EMBL/GenBank/DDBJ databases">
        <title>The Draft Genome Sequence of Actinokineospora bangkokensis 44EHWT reveals the biosynthetic pathway of antifungal compounds Thailandins with unusual extender unit butylmalonyl-CoA.</title>
        <authorList>
            <person name="Greule A."/>
            <person name="Intra B."/>
            <person name="Flemming S."/>
            <person name="Rommel M.G."/>
            <person name="Panbangred W."/>
            <person name="Bechthold A."/>
        </authorList>
    </citation>
    <scope>NUCLEOTIDE SEQUENCE [LARGE SCALE GENOMIC DNA]</scope>
    <source>
        <strain evidence="8 9">44EHW</strain>
    </source>
</reference>
<protein>
    <recommendedName>
        <fullName evidence="10">Multidrug ABC transporter ATP-binding protein</fullName>
    </recommendedName>
</protein>
<dbReference type="GO" id="GO:0015421">
    <property type="term" value="F:ABC-type oligopeptide transporter activity"/>
    <property type="evidence" value="ECO:0007669"/>
    <property type="project" value="TreeGrafter"/>
</dbReference>
<dbReference type="InterPro" id="IPR039421">
    <property type="entry name" value="Type_1_exporter"/>
</dbReference>
<name>A0A1Q9LGV6_9PSEU</name>
<dbReference type="GO" id="GO:0005886">
    <property type="term" value="C:plasma membrane"/>
    <property type="evidence" value="ECO:0007669"/>
    <property type="project" value="UniProtKB-SubCell"/>
</dbReference>
<evidence type="ECO:0000313" key="9">
    <source>
        <dbReference type="Proteomes" id="UP000186040"/>
    </source>
</evidence>
<dbReference type="GO" id="GO:0016887">
    <property type="term" value="F:ATP hydrolysis activity"/>
    <property type="evidence" value="ECO:0007669"/>
    <property type="project" value="InterPro"/>
</dbReference>
<sequence>MHAHRRRVLLACLLAALYQTGEALVPVVVGVVIDEATAPHDGWALVRWCAVLAAVFALVSFSYRWGHRGAEKAALFIEHDVRLSVVRRVLRGVPGTPGELVHLATGDAKRVGSRALAVPLGVSGVAGLVVAAVALLRMSVPLGALVLVSALVVAAITGVLARRLEGRGAREQERAAEAVGVAADLVAGLRVLKGIGAERAAHARYRPLSRASLDAAVAAARTRGALDGAVAGLNGVFLAGVALVGGRLALAGDISVGDLVAAVGLAQFAVWPLTMLAWVAGELVLSKASGARVRELLATPEDVPDGGRALGPVRGAVAVDGLSVRPGEHVGVVTADPAPLLAALAREAGTFTLDGADVAGASLDEVRAAVLVSPHRVDLFAGDTVTDERALAAVGTVPDRDPRELSGGQRQRLALARALAADPPVLVLHDPTTAVDTVTETAIAAALRALRAGRTTILVTTSPALLAHTDRVVFGDREGAHADLVRDHADYRAVVLA</sequence>
<evidence type="ECO:0008006" key="10">
    <source>
        <dbReference type="Google" id="ProtNLM"/>
    </source>
</evidence>
<dbReference type="Gene3D" id="1.20.1560.10">
    <property type="entry name" value="ABC transporter type 1, transmembrane domain"/>
    <property type="match status" value="1"/>
</dbReference>
<dbReference type="AlphaFoldDB" id="A0A1Q9LGV6"/>
<dbReference type="GO" id="GO:0005524">
    <property type="term" value="F:ATP binding"/>
    <property type="evidence" value="ECO:0007669"/>
    <property type="project" value="InterPro"/>
</dbReference>
<feature type="transmembrane region" description="Helical" evidence="5">
    <location>
        <begin position="142"/>
        <end position="161"/>
    </location>
</feature>
<accession>A0A1Q9LGV6</accession>
<dbReference type="PROSITE" id="PS50929">
    <property type="entry name" value="ABC_TM1F"/>
    <property type="match status" value="1"/>
</dbReference>
<dbReference type="SUPFAM" id="SSF52540">
    <property type="entry name" value="P-loop containing nucleoside triphosphate hydrolases"/>
    <property type="match status" value="1"/>
</dbReference>
<keyword evidence="4 5" id="KW-0472">Membrane</keyword>
<dbReference type="STRING" id="1193682.BJP25_26815"/>
<feature type="domain" description="ABC transmembrane type-1" evidence="7">
    <location>
        <begin position="9"/>
        <end position="285"/>
    </location>
</feature>
<keyword evidence="3 5" id="KW-1133">Transmembrane helix</keyword>
<evidence type="ECO:0000259" key="7">
    <source>
        <dbReference type="PROSITE" id="PS50929"/>
    </source>
</evidence>
<feature type="transmembrane region" description="Helical" evidence="5">
    <location>
        <begin position="42"/>
        <end position="63"/>
    </location>
</feature>
<dbReference type="InterPro" id="IPR011527">
    <property type="entry name" value="ABC1_TM_dom"/>
</dbReference>
<evidence type="ECO:0000313" key="8">
    <source>
        <dbReference type="EMBL" id="OLR91281.1"/>
    </source>
</evidence>
<comment type="subcellular location">
    <subcellularLocation>
        <location evidence="1">Cell membrane</location>
        <topology evidence="1">Multi-pass membrane protein</topology>
    </subcellularLocation>
</comment>
<gene>
    <name evidence="8" type="ORF">BJP25_26815</name>
</gene>
<evidence type="ECO:0000256" key="1">
    <source>
        <dbReference type="ARBA" id="ARBA00004651"/>
    </source>
</evidence>
<dbReference type="PANTHER" id="PTHR43394">
    <property type="entry name" value="ATP-DEPENDENT PERMEASE MDL1, MITOCHONDRIAL"/>
    <property type="match status" value="1"/>
</dbReference>
<feature type="transmembrane region" description="Helical" evidence="5">
    <location>
        <begin position="229"/>
        <end position="250"/>
    </location>
</feature>
<keyword evidence="9" id="KW-1185">Reference proteome</keyword>
<feature type="transmembrane region" description="Helical" evidence="5">
    <location>
        <begin position="262"/>
        <end position="285"/>
    </location>
</feature>
<dbReference type="RefSeq" id="WP_075976938.1">
    <property type="nucleotide sequence ID" value="NZ_MKQR01000025.1"/>
</dbReference>
<dbReference type="PROSITE" id="PS00211">
    <property type="entry name" value="ABC_TRANSPORTER_1"/>
    <property type="match status" value="1"/>
</dbReference>
<dbReference type="Pfam" id="PF00005">
    <property type="entry name" value="ABC_tran"/>
    <property type="match status" value="1"/>
</dbReference>